<dbReference type="EMBL" id="CP002588">
    <property type="protein sequence ID" value="AEA47730.1"/>
    <property type="molecule type" value="Genomic_DNA"/>
</dbReference>
<keyword evidence="4" id="KW-0547">Nucleotide-binding</keyword>
<dbReference type="Pfam" id="PF13732">
    <property type="entry name" value="DrrA1-3_C"/>
    <property type="match status" value="1"/>
</dbReference>
<gene>
    <name evidence="10" type="ordered locus">Arcve_1732</name>
</gene>
<dbReference type="InterPro" id="IPR003439">
    <property type="entry name" value="ABC_transporter-like_ATP-bd"/>
</dbReference>
<keyword evidence="7" id="KW-0472">Membrane</keyword>
<dbReference type="Gene3D" id="3.40.50.300">
    <property type="entry name" value="P-loop containing nucleotide triphosphate hydrolases"/>
    <property type="match status" value="1"/>
</dbReference>
<dbReference type="PROSITE" id="PS00211">
    <property type="entry name" value="ABC_TRANSPORTER_1"/>
    <property type="match status" value="1"/>
</dbReference>
<dbReference type="GO" id="GO:0043215">
    <property type="term" value="P:daunorubicin transport"/>
    <property type="evidence" value="ECO:0007669"/>
    <property type="project" value="InterPro"/>
</dbReference>
<dbReference type="NCBIfam" id="TIGR01188">
    <property type="entry name" value="drrA"/>
    <property type="match status" value="1"/>
</dbReference>
<evidence type="ECO:0000256" key="1">
    <source>
        <dbReference type="ARBA" id="ARBA00004413"/>
    </source>
</evidence>
<evidence type="ECO:0000313" key="10">
    <source>
        <dbReference type="EMBL" id="AEA47730.1"/>
    </source>
</evidence>
<dbReference type="AlphaFoldDB" id="F2KQJ7"/>
<dbReference type="PANTHER" id="PTHR43582">
    <property type="entry name" value="LINEARMYCIN RESISTANCE ATP-BINDING PROTEIN LNRL"/>
    <property type="match status" value="1"/>
</dbReference>
<evidence type="ECO:0000256" key="4">
    <source>
        <dbReference type="ARBA" id="ARBA00022741"/>
    </source>
</evidence>
<keyword evidence="6" id="KW-1278">Translocase</keyword>
<keyword evidence="10" id="KW-0378">Hydrolase</keyword>
<keyword evidence="11" id="KW-1185">Reference proteome</keyword>
<dbReference type="GeneID" id="10394860"/>
<dbReference type="PANTHER" id="PTHR43582:SF4">
    <property type="entry name" value="ANTIBIOTIC RESISTANCE ABC TRANSPORTER ATP-BINDING PROTEIN"/>
    <property type="match status" value="1"/>
</dbReference>
<proteinExistence type="inferred from homology"/>
<dbReference type="SUPFAM" id="SSF52540">
    <property type="entry name" value="P-loop containing nucleoside triphosphate hydrolases"/>
    <property type="match status" value="1"/>
</dbReference>
<dbReference type="GO" id="GO:0016887">
    <property type="term" value="F:ATP hydrolysis activity"/>
    <property type="evidence" value="ECO:0007669"/>
    <property type="project" value="InterPro"/>
</dbReference>
<feature type="domain" description="ABC transporter" evidence="9">
    <location>
        <begin position="4"/>
        <end position="234"/>
    </location>
</feature>
<dbReference type="OrthoDB" id="31298at2157"/>
<dbReference type="Pfam" id="PF00005">
    <property type="entry name" value="ABC_tran"/>
    <property type="match status" value="1"/>
</dbReference>
<reference evidence="10 11" key="1">
    <citation type="submission" date="2011-03" db="EMBL/GenBank/DDBJ databases">
        <title>The complete genome of Archaeoglobus veneficus SNP6.</title>
        <authorList>
            <consortium name="US DOE Joint Genome Institute (JGI-PGF)"/>
            <person name="Lucas S."/>
            <person name="Copeland A."/>
            <person name="Lapidus A."/>
            <person name="Bruce D."/>
            <person name="Goodwin L."/>
            <person name="Pitluck S."/>
            <person name="Kyrpides N."/>
            <person name="Mavromatis K."/>
            <person name="Pagani I."/>
            <person name="Ivanova N."/>
            <person name="Mikhailova N."/>
            <person name="Lu M."/>
            <person name="Detter J.C."/>
            <person name="Tapia R."/>
            <person name="Han C."/>
            <person name="Land M."/>
            <person name="Hauser L."/>
            <person name="Markowitz V."/>
            <person name="Cheng J.-F."/>
            <person name="Hugenholtz P."/>
            <person name="Woyke T."/>
            <person name="Wu D."/>
            <person name="Spring S."/>
            <person name="Brambilla E."/>
            <person name="Klenk H.-P."/>
            <person name="Eisen J.A."/>
        </authorList>
    </citation>
    <scope>NUCLEOTIDE SEQUENCE [LARGE SCALE GENOMIC DNA]</scope>
    <source>
        <strain>SNP6</strain>
    </source>
</reference>
<organism evidence="10 11">
    <name type="scientific">Archaeoglobus veneficus (strain DSM 11195 / SNP6)</name>
    <dbReference type="NCBI Taxonomy" id="693661"/>
    <lineage>
        <taxon>Archaea</taxon>
        <taxon>Methanobacteriati</taxon>
        <taxon>Methanobacteriota</taxon>
        <taxon>Archaeoglobi</taxon>
        <taxon>Archaeoglobales</taxon>
        <taxon>Archaeoglobaceae</taxon>
        <taxon>Archaeoglobus</taxon>
    </lineage>
</organism>
<name>F2KQJ7_ARCVS</name>
<dbReference type="RefSeq" id="WP_013684386.1">
    <property type="nucleotide sequence ID" value="NC_015320.1"/>
</dbReference>
<evidence type="ECO:0000313" key="11">
    <source>
        <dbReference type="Proteomes" id="UP000008136"/>
    </source>
</evidence>
<dbReference type="SMART" id="SM00382">
    <property type="entry name" value="AAA"/>
    <property type="match status" value="1"/>
</dbReference>
<comment type="subcellular location">
    <subcellularLocation>
        <location evidence="1">Cell membrane</location>
        <topology evidence="1">Peripheral membrane protein</topology>
        <orientation evidence="1">Cytoplasmic side</orientation>
    </subcellularLocation>
</comment>
<evidence type="ECO:0000256" key="7">
    <source>
        <dbReference type="ARBA" id="ARBA00023136"/>
    </source>
</evidence>
<evidence type="ECO:0000256" key="3">
    <source>
        <dbReference type="ARBA" id="ARBA00022475"/>
    </source>
</evidence>
<evidence type="ECO:0000256" key="2">
    <source>
        <dbReference type="ARBA" id="ARBA00022448"/>
    </source>
</evidence>
<evidence type="ECO:0000256" key="5">
    <source>
        <dbReference type="ARBA" id="ARBA00022840"/>
    </source>
</evidence>
<dbReference type="GO" id="GO:0005524">
    <property type="term" value="F:ATP binding"/>
    <property type="evidence" value="ECO:0007669"/>
    <property type="project" value="UniProtKB-KW"/>
</dbReference>
<dbReference type="KEGG" id="ave:Arcve_1732"/>
<evidence type="ECO:0000256" key="8">
    <source>
        <dbReference type="ARBA" id="ARBA00049985"/>
    </source>
</evidence>
<keyword evidence="5" id="KW-0067">ATP-binding</keyword>
<protein>
    <submittedName>
        <fullName evidence="10">Daunorubicin resistance ABC transporter ATPase subunit</fullName>
        <ecNumber evidence="10">3.6.3.25</ecNumber>
    </submittedName>
</protein>
<dbReference type="InterPro" id="IPR017871">
    <property type="entry name" value="ABC_transporter-like_CS"/>
</dbReference>
<dbReference type="GO" id="GO:1900753">
    <property type="term" value="P:doxorubicin transport"/>
    <property type="evidence" value="ECO:0007669"/>
    <property type="project" value="InterPro"/>
</dbReference>
<dbReference type="InterPro" id="IPR025302">
    <property type="entry name" value="DrrA1/2-like_C"/>
</dbReference>
<dbReference type="EC" id="3.6.3.25" evidence="10"/>
<keyword evidence="2" id="KW-0813">Transport</keyword>
<dbReference type="HOGENOM" id="CLU_000604_1_2_2"/>
<dbReference type="InterPro" id="IPR027417">
    <property type="entry name" value="P-loop_NTPase"/>
</dbReference>
<dbReference type="Proteomes" id="UP000008136">
    <property type="component" value="Chromosome"/>
</dbReference>
<keyword evidence="3" id="KW-1003">Cell membrane</keyword>
<accession>F2KQJ7</accession>
<dbReference type="GO" id="GO:0005886">
    <property type="term" value="C:plasma membrane"/>
    <property type="evidence" value="ECO:0007669"/>
    <property type="project" value="UniProtKB-SubCell"/>
</dbReference>
<dbReference type="PROSITE" id="PS50893">
    <property type="entry name" value="ABC_TRANSPORTER_2"/>
    <property type="match status" value="1"/>
</dbReference>
<dbReference type="FunFam" id="3.40.50.300:FF:000589">
    <property type="entry name" value="ABC transporter, ATP-binding subunit"/>
    <property type="match status" value="1"/>
</dbReference>
<evidence type="ECO:0000256" key="6">
    <source>
        <dbReference type="ARBA" id="ARBA00022967"/>
    </source>
</evidence>
<dbReference type="InterPro" id="IPR003593">
    <property type="entry name" value="AAA+_ATPase"/>
</dbReference>
<comment type="similarity">
    <text evidence="8">Belongs to the ABC transporter superfamily. Drug exporter-1 (DrugE1) (TC 3.A.1.105) family.</text>
</comment>
<dbReference type="eggNOG" id="arCOG00194">
    <property type="taxonomic scope" value="Archaea"/>
</dbReference>
<dbReference type="InterPro" id="IPR005894">
    <property type="entry name" value="DrrA"/>
</dbReference>
<sequence>MAAISVQRLTKDFNGFRAVDSVSFDVFEGEIFGLLGPNGAGKTTTVKMLVTLLKPTSGRATVAGYDVVRQADEVRKRIGIVFQEPTLDLELTAKENLDFHGRLYGMSKEERRKRIKEVLELVELEDRANVQVKKFSGGMQRRLEIARGLMHEPEILFLDEPTLGLDAQTRRKIWEYIESLKRKGVTVVLTTHYIEEAERLCDRVAIIDSGKIIALGTPNELKRSIGGDMLTFEIEGSEKGVNFDIGIAENVIIQNGVVEMTVKNGEETIPVVIEHLQREGVRIKSVNLRRPTLEDVFINLTGRKMREDGEEWKFWLRMRRR</sequence>
<dbReference type="STRING" id="693661.Arcve_1732"/>
<evidence type="ECO:0000259" key="9">
    <source>
        <dbReference type="PROSITE" id="PS50893"/>
    </source>
</evidence>